<sequence>MAESSGGSGRDKRSAAAPPLTELLLDQPLGSEGGDPLPMPIELPAAMFTGPGLLTLADLVPVMTAYVDRTLHYRFMNKPLAEWLERPRKDMIGRHMREVIGDEAFAEREQLLAAALAGERKLFAATWEHPTRGVLAAQSDYVPWVNPATGEVDGVVIVITDVTEQRLAERSIRESEERFRRIANSAPALMWVTRLDRVRDFVNEAYAEFALGPGFDLEEARTLDWRAQIHPDDVDRIVAESIAGEASRQRFTLEGRYMRYDGEYRWLRTVSQPRFGADGEIVGFIGVGTDITLAKEAELELRRQVEERTSQLAASEAQFRAVFEAALEVMVLLKPDGTVLAVNNRREAWRNPDPSKALGEKLWDAPTMRAYPQHAAVMKKGIATAARGEVFTTEVNMEREGVPTSYLDVSVQPVRGPDGKVIYLLFEARDITELKAAQEQLRQSQKMEALGQLTGGIAHDFNNLLTVVVGGLDIITKRAEDEKLKRYAENALAAAERGARLTGQLLAFSRVQRLEVTPTFVAPLIQNMRPLLRNVLGPGIEKRFDLDDAMIPVMADPTQLEVAVLNLAINARDAMPDGGILNFESRPVHVTGDPDLEDGDYIELIISDTGVGMPADVAERAFEPFFTTKEVGKGTGLGLSMVYGMARQSGGAARIESTPGKGTAVRLYFRCADGPGAEAPAVAVEAESPAAGPRPLSILVIDDDPDVREFIVASLEEQGYSVRDAADGAEGLKQLARAPAELVILDFIMPGMSGAEVAKLILADRPEQPILFVSGYSETDAVKSVAPQAPILAKPFRAETLEKAVRAAIAAKA</sequence>
<organism evidence="8 9">
    <name type="scientific">Sphingomonas limnosediminicola</name>
    <dbReference type="NCBI Taxonomy" id="940133"/>
    <lineage>
        <taxon>Bacteria</taxon>
        <taxon>Pseudomonadati</taxon>
        <taxon>Pseudomonadota</taxon>
        <taxon>Alphaproteobacteria</taxon>
        <taxon>Sphingomonadales</taxon>
        <taxon>Sphingomonadaceae</taxon>
        <taxon>Sphingomonas</taxon>
    </lineage>
</organism>
<dbReference type="PROSITE" id="PS50109">
    <property type="entry name" value="HIS_KIN"/>
    <property type="match status" value="1"/>
</dbReference>
<dbReference type="Proteomes" id="UP001500827">
    <property type="component" value="Unassembled WGS sequence"/>
</dbReference>
<dbReference type="InterPro" id="IPR013655">
    <property type="entry name" value="PAS_fold_3"/>
</dbReference>
<dbReference type="PANTHER" id="PTHR43065">
    <property type="entry name" value="SENSOR HISTIDINE KINASE"/>
    <property type="match status" value="1"/>
</dbReference>
<dbReference type="PANTHER" id="PTHR43065:SF49">
    <property type="entry name" value="HISTIDINE KINASE"/>
    <property type="match status" value="1"/>
</dbReference>
<dbReference type="InterPro" id="IPR004358">
    <property type="entry name" value="Sig_transdc_His_kin-like_C"/>
</dbReference>
<evidence type="ECO:0000259" key="5">
    <source>
        <dbReference type="PROSITE" id="PS50109"/>
    </source>
</evidence>
<dbReference type="Gene3D" id="3.30.565.10">
    <property type="entry name" value="Histidine kinase-like ATPase, C-terminal domain"/>
    <property type="match status" value="1"/>
</dbReference>
<dbReference type="CDD" id="cd00130">
    <property type="entry name" value="PAS"/>
    <property type="match status" value="2"/>
</dbReference>
<dbReference type="Gene3D" id="3.40.50.2300">
    <property type="match status" value="1"/>
</dbReference>
<feature type="domain" description="Response regulatory" evidence="6">
    <location>
        <begin position="697"/>
        <end position="809"/>
    </location>
</feature>
<dbReference type="EMBL" id="BAABBM010000001">
    <property type="protein sequence ID" value="GAA3901831.1"/>
    <property type="molecule type" value="Genomic_DNA"/>
</dbReference>
<dbReference type="SUPFAM" id="SSF47384">
    <property type="entry name" value="Homodimeric domain of signal transducing histidine kinase"/>
    <property type="match status" value="1"/>
</dbReference>
<dbReference type="Pfam" id="PF00512">
    <property type="entry name" value="HisKA"/>
    <property type="match status" value="1"/>
</dbReference>
<dbReference type="RefSeq" id="WP_344699610.1">
    <property type="nucleotide sequence ID" value="NZ_BAABBM010000001.1"/>
</dbReference>
<evidence type="ECO:0000259" key="7">
    <source>
        <dbReference type="PROSITE" id="PS50113"/>
    </source>
</evidence>
<comment type="catalytic activity">
    <reaction evidence="1">
        <text>ATP + protein L-histidine = ADP + protein N-phospho-L-histidine.</text>
        <dbReference type="EC" id="2.7.13.3"/>
    </reaction>
</comment>
<dbReference type="Gene3D" id="3.30.450.20">
    <property type="entry name" value="PAS domain"/>
    <property type="match status" value="3"/>
</dbReference>
<evidence type="ECO:0000313" key="8">
    <source>
        <dbReference type="EMBL" id="GAA3901831.1"/>
    </source>
</evidence>
<dbReference type="Pfam" id="PF08447">
    <property type="entry name" value="PAS_3"/>
    <property type="match status" value="1"/>
</dbReference>
<dbReference type="NCBIfam" id="TIGR00229">
    <property type="entry name" value="sensory_box"/>
    <property type="match status" value="2"/>
</dbReference>
<dbReference type="SMART" id="SM00086">
    <property type="entry name" value="PAC"/>
    <property type="match status" value="3"/>
</dbReference>
<dbReference type="SUPFAM" id="SSF55785">
    <property type="entry name" value="PYP-like sensor domain (PAS domain)"/>
    <property type="match status" value="3"/>
</dbReference>
<evidence type="ECO:0000256" key="4">
    <source>
        <dbReference type="PROSITE-ProRule" id="PRU00169"/>
    </source>
</evidence>
<dbReference type="Pfam" id="PF02518">
    <property type="entry name" value="HATPase_c"/>
    <property type="match status" value="1"/>
</dbReference>
<evidence type="ECO:0000256" key="2">
    <source>
        <dbReference type="ARBA" id="ARBA00012438"/>
    </source>
</evidence>
<name>A0ABP7LJY1_9SPHN</name>
<dbReference type="InterPro" id="IPR000700">
    <property type="entry name" value="PAS-assoc_C"/>
</dbReference>
<dbReference type="InterPro" id="IPR036890">
    <property type="entry name" value="HATPase_C_sf"/>
</dbReference>
<dbReference type="SMART" id="SM00448">
    <property type="entry name" value="REC"/>
    <property type="match status" value="1"/>
</dbReference>
<dbReference type="Gene3D" id="1.10.287.130">
    <property type="match status" value="1"/>
</dbReference>
<dbReference type="PROSITE" id="PS50110">
    <property type="entry name" value="RESPONSE_REGULATORY"/>
    <property type="match status" value="1"/>
</dbReference>
<gene>
    <name evidence="8" type="ORF">GCM10022276_20710</name>
</gene>
<dbReference type="InterPro" id="IPR036097">
    <property type="entry name" value="HisK_dim/P_sf"/>
</dbReference>
<dbReference type="InterPro" id="IPR013656">
    <property type="entry name" value="PAS_4"/>
</dbReference>
<comment type="caution">
    <text evidence="8">The sequence shown here is derived from an EMBL/GenBank/DDBJ whole genome shotgun (WGS) entry which is preliminary data.</text>
</comment>
<feature type="domain" description="Histidine kinase" evidence="5">
    <location>
        <begin position="456"/>
        <end position="673"/>
    </location>
</feature>
<dbReference type="SUPFAM" id="SSF55874">
    <property type="entry name" value="ATPase domain of HSP90 chaperone/DNA topoisomerase II/histidine kinase"/>
    <property type="match status" value="1"/>
</dbReference>
<keyword evidence="3 4" id="KW-0597">Phosphoprotein</keyword>
<dbReference type="SUPFAM" id="SSF52172">
    <property type="entry name" value="CheY-like"/>
    <property type="match status" value="1"/>
</dbReference>
<dbReference type="Pfam" id="PF08448">
    <property type="entry name" value="PAS_4"/>
    <property type="match status" value="2"/>
</dbReference>
<dbReference type="SMART" id="SM00388">
    <property type="entry name" value="HisKA"/>
    <property type="match status" value="1"/>
</dbReference>
<keyword evidence="9" id="KW-1185">Reference proteome</keyword>
<dbReference type="InterPro" id="IPR005467">
    <property type="entry name" value="His_kinase_dom"/>
</dbReference>
<evidence type="ECO:0000313" key="9">
    <source>
        <dbReference type="Proteomes" id="UP001500827"/>
    </source>
</evidence>
<dbReference type="InterPro" id="IPR001610">
    <property type="entry name" value="PAC"/>
</dbReference>
<dbReference type="InterPro" id="IPR003594">
    <property type="entry name" value="HATPase_dom"/>
</dbReference>
<dbReference type="SMART" id="SM00387">
    <property type="entry name" value="HATPase_c"/>
    <property type="match status" value="1"/>
</dbReference>
<evidence type="ECO:0000259" key="6">
    <source>
        <dbReference type="PROSITE" id="PS50110"/>
    </source>
</evidence>
<accession>A0ABP7LJY1</accession>
<dbReference type="EC" id="2.7.13.3" evidence="2"/>
<dbReference type="CDD" id="cd00082">
    <property type="entry name" value="HisKA"/>
    <property type="match status" value="1"/>
</dbReference>
<dbReference type="InterPro" id="IPR000014">
    <property type="entry name" value="PAS"/>
</dbReference>
<feature type="domain" description="PAC" evidence="7">
    <location>
        <begin position="251"/>
        <end position="303"/>
    </location>
</feature>
<dbReference type="InterPro" id="IPR011006">
    <property type="entry name" value="CheY-like_superfamily"/>
</dbReference>
<feature type="domain" description="PAC" evidence="7">
    <location>
        <begin position="391"/>
        <end position="443"/>
    </location>
</feature>
<dbReference type="InterPro" id="IPR035965">
    <property type="entry name" value="PAS-like_dom_sf"/>
</dbReference>
<proteinExistence type="predicted"/>
<dbReference type="InterPro" id="IPR003661">
    <property type="entry name" value="HisK_dim/P_dom"/>
</dbReference>
<dbReference type="SMART" id="SM00091">
    <property type="entry name" value="PAS"/>
    <property type="match status" value="3"/>
</dbReference>
<feature type="modified residue" description="4-aspartylphosphate" evidence="4">
    <location>
        <position position="746"/>
    </location>
</feature>
<dbReference type="PRINTS" id="PR00344">
    <property type="entry name" value="BCTRLSENSOR"/>
</dbReference>
<dbReference type="InterPro" id="IPR001789">
    <property type="entry name" value="Sig_transdc_resp-reg_receiver"/>
</dbReference>
<protein>
    <recommendedName>
        <fullName evidence="2">histidine kinase</fullName>
        <ecNumber evidence="2">2.7.13.3</ecNumber>
    </recommendedName>
</protein>
<reference evidence="9" key="1">
    <citation type="journal article" date="2019" name="Int. J. Syst. Evol. Microbiol.">
        <title>The Global Catalogue of Microorganisms (GCM) 10K type strain sequencing project: providing services to taxonomists for standard genome sequencing and annotation.</title>
        <authorList>
            <consortium name="The Broad Institute Genomics Platform"/>
            <consortium name="The Broad Institute Genome Sequencing Center for Infectious Disease"/>
            <person name="Wu L."/>
            <person name="Ma J."/>
        </authorList>
    </citation>
    <scope>NUCLEOTIDE SEQUENCE [LARGE SCALE GENOMIC DNA]</scope>
    <source>
        <strain evidence="9">JCM 17543</strain>
    </source>
</reference>
<dbReference type="Pfam" id="PF00072">
    <property type="entry name" value="Response_reg"/>
    <property type="match status" value="1"/>
</dbReference>
<evidence type="ECO:0000256" key="1">
    <source>
        <dbReference type="ARBA" id="ARBA00000085"/>
    </source>
</evidence>
<dbReference type="PROSITE" id="PS50113">
    <property type="entry name" value="PAC"/>
    <property type="match status" value="2"/>
</dbReference>
<evidence type="ECO:0000256" key="3">
    <source>
        <dbReference type="ARBA" id="ARBA00022553"/>
    </source>
</evidence>